<dbReference type="EMBL" id="CP012159">
    <property type="protein sequence ID" value="AKT39402.1"/>
    <property type="molecule type" value="Genomic_DNA"/>
</dbReference>
<dbReference type="KEGG" id="ccro:CMC5_035490"/>
<accession>A0A0K1EFC2</accession>
<keyword evidence="9" id="KW-1185">Reference proteome</keyword>
<dbReference type="InterPro" id="IPR013740">
    <property type="entry name" value="Redoxin"/>
</dbReference>
<evidence type="ECO:0000256" key="5">
    <source>
        <dbReference type="ARBA" id="ARBA00023284"/>
    </source>
</evidence>
<keyword evidence="5" id="KW-0676">Redox-active center</keyword>
<evidence type="ECO:0000256" key="4">
    <source>
        <dbReference type="ARBA" id="ARBA00023157"/>
    </source>
</evidence>
<feature type="region of interest" description="Disordered" evidence="6">
    <location>
        <begin position="1"/>
        <end position="26"/>
    </location>
</feature>
<dbReference type="RefSeq" id="WP_050435949.1">
    <property type="nucleotide sequence ID" value="NZ_CP012159.1"/>
</dbReference>
<keyword evidence="2" id="KW-0049">Antioxidant</keyword>
<evidence type="ECO:0000259" key="7">
    <source>
        <dbReference type="PROSITE" id="PS51352"/>
    </source>
</evidence>
<evidence type="ECO:0000313" key="8">
    <source>
        <dbReference type="EMBL" id="AKT39402.1"/>
    </source>
</evidence>
<dbReference type="PROSITE" id="PS51352">
    <property type="entry name" value="THIOREDOXIN_2"/>
    <property type="match status" value="1"/>
</dbReference>
<dbReference type="EC" id="1.11.1.-" evidence="8"/>
<dbReference type="PANTHER" id="PTHR43110:SF1">
    <property type="entry name" value="THIOL PEROXIDASE"/>
    <property type="match status" value="1"/>
</dbReference>
<evidence type="ECO:0000256" key="6">
    <source>
        <dbReference type="SAM" id="MobiDB-lite"/>
    </source>
</evidence>
<organism evidence="8 9">
    <name type="scientific">Chondromyces crocatus</name>
    <dbReference type="NCBI Taxonomy" id="52"/>
    <lineage>
        <taxon>Bacteria</taxon>
        <taxon>Pseudomonadati</taxon>
        <taxon>Myxococcota</taxon>
        <taxon>Polyangia</taxon>
        <taxon>Polyangiales</taxon>
        <taxon>Polyangiaceae</taxon>
        <taxon>Chondromyces</taxon>
    </lineage>
</organism>
<evidence type="ECO:0000256" key="3">
    <source>
        <dbReference type="ARBA" id="ARBA00023002"/>
    </source>
</evidence>
<feature type="domain" description="Thioredoxin" evidence="7">
    <location>
        <begin position="19"/>
        <end position="168"/>
    </location>
</feature>
<dbReference type="AlphaFoldDB" id="A0A0K1EFC2"/>
<dbReference type="Pfam" id="PF08534">
    <property type="entry name" value="Redoxin"/>
    <property type="match status" value="1"/>
</dbReference>
<dbReference type="Proteomes" id="UP000067626">
    <property type="component" value="Chromosome"/>
</dbReference>
<keyword evidence="3 8" id="KW-0560">Oxidoreductase</keyword>
<gene>
    <name evidence="8" type="ORF">CMC5_035490</name>
</gene>
<dbReference type="SUPFAM" id="SSF52833">
    <property type="entry name" value="Thioredoxin-like"/>
    <property type="match status" value="1"/>
</dbReference>
<dbReference type="PANTHER" id="PTHR43110">
    <property type="entry name" value="THIOL PEROXIDASE"/>
    <property type="match status" value="1"/>
</dbReference>
<keyword evidence="4" id="KW-1015">Disulfide bond</keyword>
<dbReference type="NCBIfam" id="NF001808">
    <property type="entry name" value="PRK00522.1"/>
    <property type="match status" value="1"/>
</dbReference>
<evidence type="ECO:0000313" key="9">
    <source>
        <dbReference type="Proteomes" id="UP000067626"/>
    </source>
</evidence>
<dbReference type="OrthoDB" id="9781543at2"/>
<dbReference type="GO" id="GO:0008379">
    <property type="term" value="F:thioredoxin peroxidase activity"/>
    <property type="evidence" value="ECO:0007669"/>
    <property type="project" value="InterPro"/>
</dbReference>
<dbReference type="InterPro" id="IPR050455">
    <property type="entry name" value="Tpx_Peroxidase_subfamily"/>
</dbReference>
<dbReference type="Gene3D" id="3.40.30.10">
    <property type="entry name" value="Glutaredoxin"/>
    <property type="match status" value="1"/>
</dbReference>
<dbReference type="CDD" id="cd03014">
    <property type="entry name" value="PRX_Atyp2cys"/>
    <property type="match status" value="1"/>
</dbReference>
<dbReference type="PROSITE" id="PS01265">
    <property type="entry name" value="TPX"/>
    <property type="match status" value="1"/>
</dbReference>
<proteinExistence type="predicted"/>
<dbReference type="InterPro" id="IPR036249">
    <property type="entry name" value="Thioredoxin-like_sf"/>
</dbReference>
<dbReference type="InterPro" id="IPR002065">
    <property type="entry name" value="TPX"/>
</dbReference>
<evidence type="ECO:0000256" key="2">
    <source>
        <dbReference type="ARBA" id="ARBA00022862"/>
    </source>
</evidence>
<name>A0A0K1EFC2_CHOCO</name>
<evidence type="ECO:0000256" key="1">
    <source>
        <dbReference type="ARBA" id="ARBA00022559"/>
    </source>
</evidence>
<reference evidence="8 9" key="1">
    <citation type="submission" date="2015-07" db="EMBL/GenBank/DDBJ databases">
        <title>Genome analysis of myxobacterium Chondromyces crocatus Cm c5 reveals a high potential for natural compound synthesis and the genetic basis for the loss of fruiting body formation.</title>
        <authorList>
            <person name="Zaburannyi N."/>
            <person name="Bunk B."/>
            <person name="Maier J."/>
            <person name="Overmann J."/>
            <person name="Mueller R."/>
        </authorList>
    </citation>
    <scope>NUCLEOTIDE SEQUENCE [LARGE SCALE GENOMIC DNA]</scope>
    <source>
        <strain evidence="8 9">Cm c5</strain>
    </source>
</reference>
<sequence>MGHTTLWLGHPTELEGPRLSQGDGAPADFSLTSNEMQPIPGEALSGKPRVLVAVPSLDTPVCDRESRRFNEEAAKLPGVSILIVSMDLPFAQQRWCGAAGIERVKTFSDFKERSFGRAYGVFAPAVGLLARAVFVIDASDVVQHVEYLSDVSDEPDYDAALKAARALG</sequence>
<dbReference type="STRING" id="52.CMC5_035490"/>
<dbReference type="InterPro" id="IPR013766">
    <property type="entry name" value="Thioredoxin_domain"/>
</dbReference>
<protein>
    <submittedName>
        <fullName evidence="8">Thiol peroxidase</fullName>
        <ecNumber evidence="8">1.11.1.-</ecNumber>
    </submittedName>
</protein>
<dbReference type="PATRIC" id="fig|52.7.peg.3909"/>
<dbReference type="InterPro" id="IPR018219">
    <property type="entry name" value="Tpx_CS"/>
</dbReference>
<keyword evidence="1 8" id="KW-0575">Peroxidase</keyword>